<dbReference type="VEuPathDB" id="FungiDB:BO97DRAFT_178968"/>
<sequence length="1028" mass="111323">MVGRASLARELGSPAAFSLDSTTPRETRRSSSRASRKTTREPESHASNHSQSSYSLPPTPLTTTFEESLPSAKRRKTQRSVNQAAQTPKGKEPTETPISSTSKGPGGSSQPSDSVSKRRERSRKSAKLNGEVTPNAPPPSETPVPQSKSRPEQSQSTLHHFLLKKPQPKRHSLATTTSTSTPRVTSSDPSTPRALSTSASAPRVASTPVSTRKDPKSKGTETSKNRTARTPVLLKTEFTPAETAVKPTSAQDKGTTKPQTPAASSRPAAPRLSTSRARRTDRRTPATVTSSRLNPSTTEGVSTPTSSSNMGNSKSVPSRASQKGSVRPQRSSSRRSVVESRTDTPSQAPNQNIDNSNAGGELSSGPESLAPMPSGREFAESIYSTTPASDEKVRDLGTPIFEDNNTPGATPYADSFHFEYDTDMYRNNFGLDGTTETPGSPTGSLTTATSMGNRISTRLRKPTIKAMESIESERRYRRPPRSASARPDGPKGPPLEWDAVAIGIQVFDLANVALAPEFEPPAEADAWLDELRGEFAVKHAEREKARLERERLEKEREEKEREQREMEEKEAAERKAADEQNAEKEVADEADTEKEVLDKENEDGEATHKVDGEKEATETQNEAEENREKVNGDKEADTTTTPLEEQLPNEPKAKEPAREASKPASPDKQPSVEAKSGDKAEGPSKPTFSGDNSKEWTDEDGFTYTGQVNQFGEELVYVGTEYEWYRPNNTYGDELLPLPPVRLISRDQLEKDRIFGFPPLMGERNIPRETNMPFTFEDVMEERAKIKARDAARKRGIEVDRYMPSAAIQALIAEHDKTSSDQEKSGPGAETKGPAPRKRRRGAEQPTDAAQAAKRRRKGETPPFTPDQPKTLRIKLTLKGTAAAAAAEGTSSPNPGSKKRTRSEVESAPGVNGTPDSKAPQTRPTKLLKLSGLRRDSASTSTSTSTPAKSNASPATPGGGLKNNAAPTPPSTSGPQAFTATDPSATPLGTTPGGRPRRRAAAAFLAESQTHAEQRARRANARKKEPVA</sequence>
<feature type="compositionally biased region" description="Low complexity" evidence="1">
    <location>
        <begin position="325"/>
        <end position="335"/>
    </location>
</feature>
<feature type="compositionally biased region" description="Polar residues" evidence="1">
    <location>
        <begin position="973"/>
        <end position="984"/>
    </location>
</feature>
<feature type="compositionally biased region" description="Polar residues" evidence="1">
    <location>
        <begin position="343"/>
        <end position="358"/>
    </location>
</feature>
<dbReference type="PANTHER" id="PTHR48125">
    <property type="entry name" value="LP07818P1"/>
    <property type="match status" value="1"/>
</dbReference>
<feature type="compositionally biased region" description="Basic and acidic residues" evidence="1">
    <location>
        <begin position="1010"/>
        <end position="1028"/>
    </location>
</feature>
<feature type="compositionally biased region" description="Polar residues" evidence="1">
    <location>
        <begin position="96"/>
        <end position="111"/>
    </location>
</feature>
<gene>
    <name evidence="2" type="ORF">BO97DRAFT_178968</name>
</gene>
<dbReference type="GeneID" id="37194653"/>
<dbReference type="STRING" id="1450537.A0A395IAA2"/>
<proteinExistence type="predicted"/>
<feature type="compositionally biased region" description="Basic and acidic residues" evidence="1">
    <location>
        <begin position="651"/>
        <end position="661"/>
    </location>
</feature>
<name>A0A395IAA2_ASPHC</name>
<feature type="region of interest" description="Disordered" evidence="1">
    <location>
        <begin position="1"/>
        <end position="394"/>
    </location>
</feature>
<feature type="compositionally biased region" description="Low complexity" evidence="1">
    <location>
        <begin position="260"/>
        <end position="275"/>
    </location>
</feature>
<feature type="compositionally biased region" description="Basic and acidic residues" evidence="1">
    <location>
        <begin position="813"/>
        <end position="824"/>
    </location>
</feature>
<feature type="compositionally biased region" description="Basic and acidic residues" evidence="1">
    <location>
        <begin position="624"/>
        <end position="637"/>
    </location>
</feature>
<dbReference type="AlphaFoldDB" id="A0A395IAA2"/>
<feature type="compositionally biased region" description="Polar residues" evidence="1">
    <location>
        <begin position="143"/>
        <end position="158"/>
    </location>
</feature>
<keyword evidence="3" id="KW-1185">Reference proteome</keyword>
<feature type="compositionally biased region" description="Polar residues" evidence="1">
    <location>
        <begin position="290"/>
        <end position="324"/>
    </location>
</feature>
<protein>
    <recommendedName>
        <fullName evidence="4">GPI-anchored cell surface glycoprotein</fullName>
    </recommendedName>
</protein>
<feature type="compositionally biased region" description="Polar residues" evidence="1">
    <location>
        <begin position="246"/>
        <end position="259"/>
    </location>
</feature>
<feature type="region of interest" description="Disordered" evidence="1">
    <location>
        <begin position="810"/>
        <end position="1028"/>
    </location>
</feature>
<feature type="compositionally biased region" description="Low complexity" evidence="1">
    <location>
        <begin position="938"/>
        <end position="956"/>
    </location>
</feature>
<evidence type="ECO:0000313" key="3">
    <source>
        <dbReference type="Proteomes" id="UP000248961"/>
    </source>
</evidence>
<feature type="compositionally biased region" description="Basic and acidic residues" evidence="1">
    <location>
        <begin position="211"/>
        <end position="224"/>
    </location>
</feature>
<feature type="region of interest" description="Disordered" evidence="1">
    <location>
        <begin position="543"/>
        <end position="707"/>
    </location>
</feature>
<feature type="compositionally biased region" description="Low complexity" evidence="1">
    <location>
        <begin position="985"/>
        <end position="994"/>
    </location>
</feature>
<feature type="compositionally biased region" description="Low complexity" evidence="1">
    <location>
        <begin position="47"/>
        <end position="70"/>
    </location>
</feature>
<reference evidence="2 3" key="1">
    <citation type="submission" date="2018-02" db="EMBL/GenBank/DDBJ databases">
        <title>The genomes of Aspergillus section Nigri reveals drivers in fungal speciation.</title>
        <authorList>
            <consortium name="DOE Joint Genome Institute"/>
            <person name="Vesth T.C."/>
            <person name="Nybo J."/>
            <person name="Theobald S."/>
            <person name="Brandl J."/>
            <person name="Frisvad J.C."/>
            <person name="Nielsen K.F."/>
            <person name="Lyhne E.K."/>
            <person name="Kogle M.E."/>
            <person name="Kuo A."/>
            <person name="Riley R."/>
            <person name="Clum A."/>
            <person name="Nolan M."/>
            <person name="Lipzen A."/>
            <person name="Salamov A."/>
            <person name="Henrissat B."/>
            <person name="Wiebenga A."/>
            <person name="De vries R.P."/>
            <person name="Grigoriev I.V."/>
            <person name="Mortensen U.H."/>
            <person name="Andersen M.R."/>
            <person name="Baker S.E."/>
        </authorList>
    </citation>
    <scope>NUCLEOTIDE SEQUENCE [LARGE SCALE GENOMIC DNA]</scope>
    <source>
        <strain evidence="2 3">CBS 101889</strain>
    </source>
</reference>
<evidence type="ECO:0000256" key="1">
    <source>
        <dbReference type="SAM" id="MobiDB-lite"/>
    </source>
</evidence>
<dbReference type="Proteomes" id="UP000248961">
    <property type="component" value="Unassembled WGS sequence"/>
</dbReference>
<feature type="region of interest" description="Disordered" evidence="1">
    <location>
        <begin position="462"/>
        <end position="496"/>
    </location>
</feature>
<feature type="compositionally biased region" description="Basic residues" evidence="1">
    <location>
        <begin position="161"/>
        <end position="172"/>
    </location>
</feature>
<feature type="compositionally biased region" description="Basic and acidic residues" evidence="1">
    <location>
        <begin position="543"/>
        <end position="617"/>
    </location>
</feature>
<dbReference type="EMBL" id="KZ824270">
    <property type="protein sequence ID" value="RAL15998.1"/>
    <property type="molecule type" value="Genomic_DNA"/>
</dbReference>
<feature type="compositionally biased region" description="Low complexity" evidence="1">
    <location>
        <begin position="175"/>
        <end position="192"/>
    </location>
</feature>
<evidence type="ECO:0000313" key="2">
    <source>
        <dbReference type="EMBL" id="RAL15998.1"/>
    </source>
</evidence>
<accession>A0A395IAA2</accession>
<organism evidence="2 3">
    <name type="scientific">Aspergillus homomorphus (strain CBS 101889)</name>
    <dbReference type="NCBI Taxonomy" id="1450537"/>
    <lineage>
        <taxon>Eukaryota</taxon>
        <taxon>Fungi</taxon>
        <taxon>Dikarya</taxon>
        <taxon>Ascomycota</taxon>
        <taxon>Pezizomycotina</taxon>
        <taxon>Eurotiomycetes</taxon>
        <taxon>Eurotiomycetidae</taxon>
        <taxon>Eurotiales</taxon>
        <taxon>Aspergillaceae</taxon>
        <taxon>Aspergillus</taxon>
        <taxon>Aspergillus subgen. Circumdati</taxon>
    </lineage>
</organism>
<dbReference type="OrthoDB" id="4505596at2759"/>
<evidence type="ECO:0008006" key="4">
    <source>
        <dbReference type="Google" id="ProtNLM"/>
    </source>
</evidence>
<dbReference type="PANTHER" id="PTHR48125:SF10">
    <property type="entry name" value="OS12G0136300 PROTEIN"/>
    <property type="match status" value="1"/>
</dbReference>
<dbReference type="RefSeq" id="XP_025555152.1">
    <property type="nucleotide sequence ID" value="XM_025690364.1"/>
</dbReference>